<evidence type="ECO:0000259" key="7">
    <source>
        <dbReference type="PROSITE" id="PS50059"/>
    </source>
</evidence>
<dbReference type="SUPFAM" id="SSF54534">
    <property type="entry name" value="FKBP-like"/>
    <property type="match status" value="1"/>
</dbReference>
<protein>
    <recommendedName>
        <fullName evidence="6">Peptidyl-prolyl cis-trans isomerase</fullName>
        <ecNumber evidence="6">5.2.1.8</ecNumber>
    </recommendedName>
</protein>
<evidence type="ECO:0000256" key="6">
    <source>
        <dbReference type="RuleBase" id="RU003915"/>
    </source>
</evidence>
<evidence type="ECO:0000256" key="2">
    <source>
        <dbReference type="ARBA" id="ARBA00006577"/>
    </source>
</evidence>
<dbReference type="EMBL" id="KU736866">
    <property type="protein sequence ID" value="AMP42118.1"/>
    <property type="molecule type" value="Genomic_DNA"/>
</dbReference>
<sequence length="158" mass="17191">MSENNSPMDKSVQPNSYLTLNYRITLNSGDGKGSVFIDTYDGKPATLQMGMGQWPESLEKPLLGHSEGETFSYELSAAQAFGERNPELIQAVTKKMLAENAGEDATFEVNDMVEFTAPNGAKFSGLFKGFQDDTALFDFNHPLAGVDLKVDVTIIGVL</sequence>
<dbReference type="PROSITE" id="PS50059">
    <property type="entry name" value="FKBP_PPIASE"/>
    <property type="match status" value="1"/>
</dbReference>
<evidence type="ECO:0000256" key="3">
    <source>
        <dbReference type="ARBA" id="ARBA00023110"/>
    </source>
</evidence>
<dbReference type="EC" id="5.2.1.8" evidence="6"/>
<keyword evidence="3 5" id="KW-0697">Rotamase</keyword>
<evidence type="ECO:0000256" key="5">
    <source>
        <dbReference type="PROSITE-ProRule" id="PRU00277"/>
    </source>
</evidence>
<accession>A0A142BVI0</accession>
<dbReference type="Pfam" id="PF00254">
    <property type="entry name" value="FKBP_C"/>
    <property type="match status" value="1"/>
</dbReference>
<feature type="domain" description="PPIase FKBP-type" evidence="7">
    <location>
        <begin position="15"/>
        <end position="101"/>
    </location>
</feature>
<reference evidence="8" key="1">
    <citation type="journal article" date="2016" name="Appl. Environ. Microbiol.">
        <title>Diversity of the Tetracycline Mobilome within a Chinese Pig Manure Sample.</title>
        <authorList>
            <person name="Leclercq S.O."/>
            <person name="Wang C."/>
            <person name="Zhu Y."/>
            <person name="Wu H."/>
            <person name="Du X."/>
            <person name="Liu Z."/>
            <person name="Feng J."/>
        </authorList>
    </citation>
    <scope>NUCLEOTIDE SEQUENCE</scope>
</reference>
<evidence type="ECO:0000313" key="8">
    <source>
        <dbReference type="EMBL" id="AMP42118.1"/>
    </source>
</evidence>
<proteinExistence type="inferred from homology"/>
<dbReference type="Gene3D" id="2.40.10.330">
    <property type="match status" value="1"/>
</dbReference>
<evidence type="ECO:0000256" key="4">
    <source>
        <dbReference type="ARBA" id="ARBA00023235"/>
    </source>
</evidence>
<name>A0A142BVI0_9BACT</name>
<dbReference type="Gene3D" id="3.10.50.40">
    <property type="match status" value="1"/>
</dbReference>
<dbReference type="InterPro" id="IPR048261">
    <property type="entry name" value="SlpA/SlyD-like_ins_sf"/>
</dbReference>
<dbReference type="PANTHER" id="PTHR47861">
    <property type="entry name" value="FKBP-TYPE PEPTIDYL-PROLYL CIS-TRANS ISOMERASE SLYD"/>
    <property type="match status" value="1"/>
</dbReference>
<gene>
    <name evidence="8" type="primary">fkpB</name>
</gene>
<evidence type="ECO:0000256" key="1">
    <source>
        <dbReference type="ARBA" id="ARBA00000971"/>
    </source>
</evidence>
<dbReference type="InterPro" id="IPR001179">
    <property type="entry name" value="PPIase_FKBP_dom"/>
</dbReference>
<dbReference type="PANTHER" id="PTHR47861:SF4">
    <property type="entry name" value="FKBP-TYPE 16 KDA PEPTIDYL-PROLYL CIS-TRANS ISOMERASE"/>
    <property type="match status" value="1"/>
</dbReference>
<dbReference type="GO" id="GO:0003755">
    <property type="term" value="F:peptidyl-prolyl cis-trans isomerase activity"/>
    <property type="evidence" value="ECO:0007669"/>
    <property type="project" value="UniProtKB-UniRule"/>
</dbReference>
<dbReference type="AlphaFoldDB" id="A0A142BVI0"/>
<comment type="catalytic activity">
    <reaction evidence="1 5 6">
        <text>[protein]-peptidylproline (omega=180) = [protein]-peptidylproline (omega=0)</text>
        <dbReference type="Rhea" id="RHEA:16237"/>
        <dbReference type="Rhea" id="RHEA-COMP:10747"/>
        <dbReference type="Rhea" id="RHEA-COMP:10748"/>
        <dbReference type="ChEBI" id="CHEBI:83833"/>
        <dbReference type="ChEBI" id="CHEBI:83834"/>
        <dbReference type="EC" id="5.2.1.8"/>
    </reaction>
</comment>
<dbReference type="InterPro" id="IPR046357">
    <property type="entry name" value="PPIase_dom_sf"/>
</dbReference>
<comment type="similarity">
    <text evidence="2 6">Belongs to the FKBP-type PPIase family.</text>
</comment>
<keyword evidence="4 5" id="KW-0413">Isomerase</keyword>
<reference evidence="8" key="2">
    <citation type="submission" date="2016-02" db="EMBL/GenBank/DDBJ databases">
        <authorList>
            <person name="Wen L."/>
            <person name="He K."/>
            <person name="Yang H."/>
        </authorList>
    </citation>
    <scope>NUCLEOTIDE SEQUENCE</scope>
</reference>
<organism evidence="8">
    <name type="scientific">uncultured bacterium IN-01</name>
    <dbReference type="NCBI Taxonomy" id="1805579"/>
    <lineage>
        <taxon>Bacteria</taxon>
        <taxon>environmental samples</taxon>
    </lineage>
</organism>